<dbReference type="EC" id="3.4.24.-" evidence="11"/>
<comment type="subcellular location">
    <subcellularLocation>
        <location evidence="2">Membrane</location>
        <topology evidence="2">Multi-pass membrane protein</topology>
    </subcellularLocation>
</comment>
<protein>
    <recommendedName>
        <fullName evidence="11">Zinc metalloprotease</fullName>
        <ecNumber evidence="11">3.4.24.-</ecNumber>
    </recommendedName>
</protein>
<dbReference type="GO" id="GO:0016020">
    <property type="term" value="C:membrane"/>
    <property type="evidence" value="ECO:0007669"/>
    <property type="project" value="UniProtKB-SubCell"/>
</dbReference>
<dbReference type="SUPFAM" id="SSF50156">
    <property type="entry name" value="PDZ domain-like"/>
    <property type="match status" value="2"/>
</dbReference>
<evidence type="ECO:0000313" key="13">
    <source>
        <dbReference type="EMBL" id="SUX19380.1"/>
    </source>
</evidence>
<evidence type="ECO:0000256" key="2">
    <source>
        <dbReference type="ARBA" id="ARBA00004141"/>
    </source>
</evidence>
<keyword evidence="9 11" id="KW-0482">Metalloprotease</keyword>
<feature type="transmembrane region" description="Helical" evidence="11">
    <location>
        <begin position="380"/>
        <end position="400"/>
    </location>
</feature>
<evidence type="ECO:0000256" key="9">
    <source>
        <dbReference type="ARBA" id="ARBA00023049"/>
    </source>
</evidence>
<dbReference type="InterPro" id="IPR041489">
    <property type="entry name" value="PDZ_6"/>
</dbReference>
<feature type="transmembrane region" description="Helical" evidence="11">
    <location>
        <begin position="6"/>
        <end position="24"/>
    </location>
</feature>
<evidence type="ECO:0000256" key="6">
    <source>
        <dbReference type="ARBA" id="ARBA00022801"/>
    </source>
</evidence>
<evidence type="ECO:0000256" key="5">
    <source>
        <dbReference type="ARBA" id="ARBA00022692"/>
    </source>
</evidence>
<keyword evidence="4 13" id="KW-0645">Protease</keyword>
<dbReference type="InterPro" id="IPR004387">
    <property type="entry name" value="Pept_M50_Zn"/>
</dbReference>
<keyword evidence="8 11" id="KW-1133">Transmembrane helix</keyword>
<evidence type="ECO:0000259" key="12">
    <source>
        <dbReference type="PROSITE" id="PS50106"/>
    </source>
</evidence>
<dbReference type="Proteomes" id="UP000254572">
    <property type="component" value="Unassembled WGS sequence"/>
</dbReference>
<dbReference type="InterPro" id="IPR036034">
    <property type="entry name" value="PDZ_sf"/>
</dbReference>
<dbReference type="InterPro" id="IPR001478">
    <property type="entry name" value="PDZ"/>
</dbReference>
<comment type="similarity">
    <text evidence="3 11">Belongs to the peptidase M50B family.</text>
</comment>
<dbReference type="AlphaFoldDB" id="A0A381E0N6"/>
<gene>
    <name evidence="13" type="primary">rseP</name>
    <name evidence="13" type="ORF">NCTC13294_00498</name>
</gene>
<dbReference type="GO" id="GO:0046872">
    <property type="term" value="F:metal ion binding"/>
    <property type="evidence" value="ECO:0007669"/>
    <property type="project" value="UniProtKB-KW"/>
</dbReference>
<dbReference type="CDD" id="cd06163">
    <property type="entry name" value="S2P-M50_PDZ_RseP-like"/>
    <property type="match status" value="1"/>
</dbReference>
<proteinExistence type="inferred from homology"/>
<dbReference type="Gene3D" id="2.30.42.10">
    <property type="match status" value="2"/>
</dbReference>
<dbReference type="GO" id="GO:0004222">
    <property type="term" value="F:metalloendopeptidase activity"/>
    <property type="evidence" value="ECO:0007669"/>
    <property type="project" value="InterPro"/>
</dbReference>
<accession>A0A381E0N6</accession>
<keyword evidence="6 11" id="KW-0378">Hydrolase</keyword>
<dbReference type="Pfam" id="PF17820">
    <property type="entry name" value="PDZ_6"/>
    <property type="match status" value="2"/>
</dbReference>
<evidence type="ECO:0000256" key="10">
    <source>
        <dbReference type="ARBA" id="ARBA00023136"/>
    </source>
</evidence>
<evidence type="ECO:0000313" key="14">
    <source>
        <dbReference type="Proteomes" id="UP000254572"/>
    </source>
</evidence>
<dbReference type="SMART" id="SM00228">
    <property type="entry name" value="PDZ"/>
    <property type="match status" value="2"/>
</dbReference>
<feature type="transmembrane region" description="Helical" evidence="11">
    <location>
        <begin position="103"/>
        <end position="127"/>
    </location>
</feature>
<keyword evidence="7 11" id="KW-0862">Zinc</keyword>
<dbReference type="OrthoDB" id="9782003at2"/>
<reference evidence="13 14" key="1">
    <citation type="submission" date="2018-06" db="EMBL/GenBank/DDBJ databases">
        <authorList>
            <consortium name="Pathogen Informatics"/>
            <person name="Doyle S."/>
        </authorList>
    </citation>
    <scope>NUCLEOTIDE SEQUENCE [LARGE SCALE GENOMIC DNA]</scope>
    <source>
        <strain evidence="13 14">NCTC13294</strain>
    </source>
</reference>
<evidence type="ECO:0000256" key="3">
    <source>
        <dbReference type="ARBA" id="ARBA00007931"/>
    </source>
</evidence>
<evidence type="ECO:0000256" key="11">
    <source>
        <dbReference type="RuleBase" id="RU362031"/>
    </source>
</evidence>
<keyword evidence="5 11" id="KW-0812">Transmembrane</keyword>
<dbReference type="RefSeq" id="WP_115610785.1">
    <property type="nucleotide sequence ID" value="NZ_JBHLZC010000001.1"/>
</dbReference>
<name>A0A381E0N6_9GAMM</name>
<dbReference type="InterPro" id="IPR008915">
    <property type="entry name" value="Peptidase_M50"/>
</dbReference>
<keyword evidence="11" id="KW-0479">Metal-binding</keyword>
<dbReference type="Pfam" id="PF02163">
    <property type="entry name" value="Peptidase_M50"/>
    <property type="match status" value="1"/>
</dbReference>
<keyword evidence="14" id="KW-1185">Reference proteome</keyword>
<feature type="transmembrane region" description="Helical" evidence="11">
    <location>
        <begin position="428"/>
        <end position="446"/>
    </location>
</feature>
<evidence type="ECO:0000256" key="1">
    <source>
        <dbReference type="ARBA" id="ARBA00001947"/>
    </source>
</evidence>
<comment type="cofactor">
    <cofactor evidence="1 11">
        <name>Zn(2+)</name>
        <dbReference type="ChEBI" id="CHEBI:29105"/>
    </cofactor>
</comment>
<dbReference type="GO" id="GO:0006508">
    <property type="term" value="P:proteolysis"/>
    <property type="evidence" value="ECO:0007669"/>
    <property type="project" value="UniProtKB-KW"/>
</dbReference>
<evidence type="ECO:0000256" key="4">
    <source>
        <dbReference type="ARBA" id="ARBA00022670"/>
    </source>
</evidence>
<dbReference type="PANTHER" id="PTHR42837">
    <property type="entry name" value="REGULATOR OF SIGMA-E PROTEASE RSEP"/>
    <property type="match status" value="1"/>
</dbReference>
<dbReference type="PANTHER" id="PTHR42837:SF2">
    <property type="entry name" value="MEMBRANE METALLOPROTEASE ARASP2, CHLOROPLASTIC-RELATED"/>
    <property type="match status" value="1"/>
</dbReference>
<dbReference type="EMBL" id="UFUW01000001">
    <property type="protein sequence ID" value="SUX19380.1"/>
    <property type="molecule type" value="Genomic_DNA"/>
</dbReference>
<sequence length="455" mass="50015">MTSLLPILWGILGFAITIGILVTIHEWGHFQMARCFDVKILRFSLGFGHPLLKWRGKKDGTLYTLAWIPLGGYVQMLGESDGEAVNDAEKHRTFAAKKAWQRFLIAFAGPAVNLLFAVLVFAALYLFGVQGLRPEVAYVAPDSLAARAGLQVGDLIRAVEGKSVKLGGDTHVALVGAPRRDDVTIVIERGGQEEVLRLDLSGLQKGDELKMDEATGLYLVDEWLPATVAEVIPDSPAVAMGIKKGDRIIALNDKTIDLIRIGRSIAAGKPGDAVRVTIIRDGSEHTLHGTLGARPDDKEKQRGYLGTRWQRADISAYIAVERYGLWQALQHGWGKVVYYTRLTYNMFGRMFAGKVSLDNIGGPITIGDAAGRTLTYGWDIFLNFLGVVSLSLAAINLLPVPLLDGGHMLFYALEIIRGKPLSARTMKWALRFGGSLVYALMVFVVLKDLWKYLIR</sequence>
<keyword evidence="10 11" id="KW-0472">Membrane</keyword>
<evidence type="ECO:0000256" key="8">
    <source>
        <dbReference type="ARBA" id="ARBA00022989"/>
    </source>
</evidence>
<dbReference type="NCBIfam" id="TIGR00054">
    <property type="entry name" value="RIP metalloprotease RseP"/>
    <property type="match status" value="1"/>
</dbReference>
<dbReference type="PROSITE" id="PS50106">
    <property type="entry name" value="PDZ"/>
    <property type="match status" value="1"/>
</dbReference>
<organism evidence="13 14">
    <name type="scientific">Cardiobacterium valvarum</name>
    <dbReference type="NCBI Taxonomy" id="194702"/>
    <lineage>
        <taxon>Bacteria</taxon>
        <taxon>Pseudomonadati</taxon>
        <taxon>Pseudomonadota</taxon>
        <taxon>Gammaproteobacteria</taxon>
        <taxon>Cardiobacteriales</taxon>
        <taxon>Cardiobacteriaceae</taxon>
        <taxon>Cardiobacterium</taxon>
    </lineage>
</organism>
<evidence type="ECO:0000256" key="7">
    <source>
        <dbReference type="ARBA" id="ARBA00022833"/>
    </source>
</evidence>
<feature type="domain" description="PDZ" evidence="12">
    <location>
        <begin position="184"/>
        <end position="256"/>
    </location>
</feature>